<dbReference type="Proteomes" id="UP000007564">
    <property type="component" value="Chromosome"/>
</dbReference>
<sequence length="315" mass="36347">MAKTNKNSLRLDADFTEDTVGFALESFLSILSFPRLKFSIEPFSRGRERWLGADARLNGHIAGFKPFYMQFKRPSAYPDTSTAKIITDRKTLKLPVVPRTLYFDLREKRPTHKDYQHNILYRLRQRLMTRRIGDAAYVCPLFLDRSAYRFHVHMAGLRRWPRFWHIHPWELEDILIHSSKGAVNFNAIPVMQEHVSIPPHAVVTNAKHSYSFTERGTDLCFHSPLSLPEGNRSLAYFLTGVVGNPQSDEGFISPERAQGMLRELFSGAEGEDRGSLLPDDFPENAEDGIASWLHWGDYLKTEHQIEQFALVRWAD</sequence>
<reference evidence="1 2" key="1">
    <citation type="journal article" date="2012" name="BMC Genomics">
        <title>Comparative genomics of the classical Bordetella subspecies: the evolution and exchange of virulence-associated diversity amongst closely related pathogens.</title>
        <authorList>
            <person name="Park J."/>
            <person name="Zhang Y."/>
            <person name="Buboltz A.M."/>
            <person name="Zhang X."/>
            <person name="Schuster S.C."/>
            <person name="Ahuja U."/>
            <person name="Liu M."/>
            <person name="Miller J.F."/>
            <person name="Sebaihia M."/>
            <person name="Bentley S.D."/>
            <person name="Parkhill J."/>
            <person name="Harvill E.T."/>
        </authorList>
    </citation>
    <scope>NUCLEOTIDE SEQUENCE [LARGE SCALE GENOMIC DNA]</scope>
    <source>
        <strain evidence="1 2">253</strain>
    </source>
</reference>
<organism evidence="1 2">
    <name type="scientific">Bordetella bronchiseptica 253</name>
    <dbReference type="NCBI Taxonomy" id="568707"/>
    <lineage>
        <taxon>Bacteria</taxon>
        <taxon>Pseudomonadati</taxon>
        <taxon>Pseudomonadota</taxon>
        <taxon>Betaproteobacteria</taxon>
        <taxon>Burkholderiales</taxon>
        <taxon>Alcaligenaceae</taxon>
        <taxon>Bordetella</taxon>
    </lineage>
</organism>
<dbReference type="HOGENOM" id="CLU_905692_0_0_4"/>
<proteinExistence type="predicted"/>
<dbReference type="RefSeq" id="WP_015064475.1">
    <property type="nucleotide sequence ID" value="NC_019382.1"/>
</dbReference>
<dbReference type="AlphaFoldDB" id="A0A0C6P8K4"/>
<name>A0A0C6P8K4_BORBO</name>
<accession>A0A0C6P8K4</accession>
<dbReference type="KEGG" id="bbh:BN112_2532"/>
<dbReference type="OrthoDB" id="1491455at2"/>
<evidence type="ECO:0000313" key="2">
    <source>
        <dbReference type="Proteomes" id="UP000007564"/>
    </source>
</evidence>
<protein>
    <submittedName>
        <fullName evidence="1">Uncharacterized protein</fullName>
    </submittedName>
</protein>
<evidence type="ECO:0000313" key="1">
    <source>
        <dbReference type="EMBL" id="CCJ54449.1"/>
    </source>
</evidence>
<gene>
    <name evidence="1" type="ORF">BN112_2532</name>
</gene>
<dbReference type="EMBL" id="HE965806">
    <property type="protein sequence ID" value="CCJ54449.1"/>
    <property type="molecule type" value="Genomic_DNA"/>
</dbReference>